<gene>
    <name evidence="4" type="ORF">LSAT_V11C900469790</name>
</gene>
<reference evidence="4 5" key="1">
    <citation type="journal article" date="2017" name="Nat. Commun.">
        <title>Genome assembly with in vitro proximity ligation data and whole-genome triplication in lettuce.</title>
        <authorList>
            <person name="Reyes-Chin-Wo S."/>
            <person name="Wang Z."/>
            <person name="Yang X."/>
            <person name="Kozik A."/>
            <person name="Arikit S."/>
            <person name="Song C."/>
            <person name="Xia L."/>
            <person name="Froenicke L."/>
            <person name="Lavelle D.O."/>
            <person name="Truco M.J."/>
            <person name="Xia R."/>
            <person name="Zhu S."/>
            <person name="Xu C."/>
            <person name="Xu H."/>
            <person name="Xu X."/>
            <person name="Cox K."/>
            <person name="Korf I."/>
            <person name="Meyers B.C."/>
            <person name="Michelmore R.W."/>
        </authorList>
    </citation>
    <scope>NUCLEOTIDE SEQUENCE [LARGE SCALE GENOMIC DNA]</scope>
    <source>
        <strain evidence="5">cv. Salinas</strain>
        <tissue evidence="4">Seedlings</tissue>
    </source>
</reference>
<dbReference type="AlphaFoldDB" id="A0A9R1WV55"/>
<keyword evidence="3" id="KW-0175">Coiled coil</keyword>
<evidence type="ECO:0000313" key="5">
    <source>
        <dbReference type="Proteomes" id="UP000235145"/>
    </source>
</evidence>
<name>A0A9R1WV55_LACSA</name>
<dbReference type="Gene3D" id="1.20.1270.10">
    <property type="match status" value="2"/>
</dbReference>
<evidence type="ECO:0000313" key="4">
    <source>
        <dbReference type="EMBL" id="KAJ0188539.1"/>
    </source>
</evidence>
<evidence type="ECO:0000256" key="1">
    <source>
        <dbReference type="ARBA" id="ARBA00022741"/>
    </source>
</evidence>
<feature type="coiled-coil region" evidence="3">
    <location>
        <begin position="127"/>
        <end position="154"/>
    </location>
</feature>
<keyword evidence="1" id="KW-0547">Nucleotide-binding</keyword>
<protein>
    <submittedName>
        <fullName evidence="4">Uncharacterized protein</fullName>
    </submittedName>
</protein>
<dbReference type="EMBL" id="NBSK02000009">
    <property type="protein sequence ID" value="KAJ0188539.1"/>
    <property type="molecule type" value="Genomic_DNA"/>
</dbReference>
<keyword evidence="2" id="KW-0067">ATP-binding</keyword>
<dbReference type="Proteomes" id="UP000235145">
    <property type="component" value="Unassembled WGS sequence"/>
</dbReference>
<dbReference type="InterPro" id="IPR013126">
    <property type="entry name" value="Hsp_70_fam"/>
</dbReference>
<dbReference type="InterPro" id="IPR029047">
    <property type="entry name" value="HSP70_peptide-bd_sf"/>
</dbReference>
<dbReference type="InterPro" id="IPR029048">
    <property type="entry name" value="HSP70_C_sf"/>
</dbReference>
<dbReference type="GO" id="GO:0005524">
    <property type="term" value="F:ATP binding"/>
    <property type="evidence" value="ECO:0007669"/>
    <property type="project" value="UniProtKB-KW"/>
</dbReference>
<dbReference type="GO" id="GO:0140662">
    <property type="term" value="F:ATP-dependent protein folding chaperone"/>
    <property type="evidence" value="ECO:0007669"/>
    <property type="project" value="InterPro"/>
</dbReference>
<keyword evidence="5" id="KW-1185">Reference proteome</keyword>
<sequence>MLGEYLMKSLCVVLKEKDKCERLLTPTATTVFEKIKTDAAKYVAKYNGAGKYQVASTWQDQYMVGMPKKKRRMGVDEPNSQAVTIFESKAIKCRKGCNGRVIVEGRIEVKIVDKGKMEKLTVVNENERLSKEEIEKMIEDADKYKQEDQEYKKKADVFNALEDCIYNMKKMEHVIVDATTWIEDNQDAIVDEIERMKEQLESMCMPKF</sequence>
<evidence type="ECO:0000256" key="3">
    <source>
        <dbReference type="SAM" id="Coils"/>
    </source>
</evidence>
<proteinExistence type="predicted"/>
<dbReference type="SUPFAM" id="SSF100934">
    <property type="entry name" value="Heat shock protein 70kD (HSP70), C-terminal subdomain"/>
    <property type="match status" value="1"/>
</dbReference>
<organism evidence="4 5">
    <name type="scientific">Lactuca sativa</name>
    <name type="common">Garden lettuce</name>
    <dbReference type="NCBI Taxonomy" id="4236"/>
    <lineage>
        <taxon>Eukaryota</taxon>
        <taxon>Viridiplantae</taxon>
        <taxon>Streptophyta</taxon>
        <taxon>Embryophyta</taxon>
        <taxon>Tracheophyta</taxon>
        <taxon>Spermatophyta</taxon>
        <taxon>Magnoliopsida</taxon>
        <taxon>eudicotyledons</taxon>
        <taxon>Gunneridae</taxon>
        <taxon>Pentapetalae</taxon>
        <taxon>asterids</taxon>
        <taxon>campanulids</taxon>
        <taxon>Asterales</taxon>
        <taxon>Asteraceae</taxon>
        <taxon>Cichorioideae</taxon>
        <taxon>Cichorieae</taxon>
        <taxon>Lactucinae</taxon>
        <taxon>Lactuca</taxon>
    </lineage>
</organism>
<dbReference type="Pfam" id="PF00012">
    <property type="entry name" value="HSP70"/>
    <property type="match status" value="1"/>
</dbReference>
<comment type="caution">
    <text evidence="4">The sequence shown here is derived from an EMBL/GenBank/DDBJ whole genome shotgun (WGS) entry which is preliminary data.</text>
</comment>
<evidence type="ECO:0000256" key="2">
    <source>
        <dbReference type="ARBA" id="ARBA00022840"/>
    </source>
</evidence>
<dbReference type="SUPFAM" id="SSF100920">
    <property type="entry name" value="Heat shock protein 70kD (HSP70), peptide-binding domain"/>
    <property type="match status" value="1"/>
</dbReference>
<accession>A0A9R1WV55</accession>